<accession>A0A4Y2LCF2</accession>
<sequence>MRQPGGSGKDSQHLRRAPMTDICRYAHEGMEPQFRLNSDPPLLQPPEGDDLLLQDDNSRSQRARIVDDYLHKETIQRMEWSARLPDLNPNEHV</sequence>
<feature type="region of interest" description="Disordered" evidence="1">
    <location>
        <begin position="28"/>
        <end position="57"/>
    </location>
</feature>
<evidence type="ECO:0000313" key="2">
    <source>
        <dbReference type="EMBL" id="GBN12252.1"/>
    </source>
</evidence>
<reference evidence="2 3" key="1">
    <citation type="journal article" date="2019" name="Sci. Rep.">
        <title>Orb-weaving spider Araneus ventricosus genome elucidates the spidroin gene catalogue.</title>
        <authorList>
            <person name="Kono N."/>
            <person name="Nakamura H."/>
            <person name="Ohtoshi R."/>
            <person name="Moran D.A.P."/>
            <person name="Shinohara A."/>
            <person name="Yoshida Y."/>
            <person name="Fujiwara M."/>
            <person name="Mori M."/>
            <person name="Tomita M."/>
            <person name="Arakawa K."/>
        </authorList>
    </citation>
    <scope>NUCLEOTIDE SEQUENCE [LARGE SCALE GENOMIC DNA]</scope>
</reference>
<dbReference type="InterPro" id="IPR036397">
    <property type="entry name" value="RNaseH_sf"/>
</dbReference>
<evidence type="ECO:0000313" key="3">
    <source>
        <dbReference type="Proteomes" id="UP000499080"/>
    </source>
</evidence>
<organism evidence="2 3">
    <name type="scientific">Araneus ventricosus</name>
    <name type="common">Orbweaver spider</name>
    <name type="synonym">Epeira ventricosa</name>
    <dbReference type="NCBI Taxonomy" id="182803"/>
    <lineage>
        <taxon>Eukaryota</taxon>
        <taxon>Metazoa</taxon>
        <taxon>Ecdysozoa</taxon>
        <taxon>Arthropoda</taxon>
        <taxon>Chelicerata</taxon>
        <taxon>Arachnida</taxon>
        <taxon>Araneae</taxon>
        <taxon>Araneomorphae</taxon>
        <taxon>Entelegynae</taxon>
        <taxon>Araneoidea</taxon>
        <taxon>Araneidae</taxon>
        <taxon>Araneus</taxon>
    </lineage>
</organism>
<dbReference type="Gene3D" id="3.30.420.10">
    <property type="entry name" value="Ribonuclease H-like superfamily/Ribonuclease H"/>
    <property type="match status" value="1"/>
</dbReference>
<evidence type="ECO:0000256" key="1">
    <source>
        <dbReference type="SAM" id="MobiDB-lite"/>
    </source>
</evidence>
<dbReference type="EMBL" id="BGPR01005661">
    <property type="protein sequence ID" value="GBN12252.1"/>
    <property type="molecule type" value="Genomic_DNA"/>
</dbReference>
<gene>
    <name evidence="2" type="ORF">AVEN_262785_1</name>
</gene>
<dbReference type="GO" id="GO:0003676">
    <property type="term" value="F:nucleic acid binding"/>
    <property type="evidence" value="ECO:0007669"/>
    <property type="project" value="InterPro"/>
</dbReference>
<comment type="caution">
    <text evidence="2">The sequence shown here is derived from an EMBL/GenBank/DDBJ whole genome shotgun (WGS) entry which is preliminary data.</text>
</comment>
<dbReference type="AlphaFoldDB" id="A0A4Y2LCF2"/>
<dbReference type="Proteomes" id="UP000499080">
    <property type="component" value="Unassembled WGS sequence"/>
</dbReference>
<dbReference type="OrthoDB" id="4843387at2759"/>
<proteinExistence type="predicted"/>
<name>A0A4Y2LCF2_ARAVE</name>
<keyword evidence="3" id="KW-1185">Reference proteome</keyword>
<protein>
    <submittedName>
        <fullName evidence="2">Uncharacterized protein</fullName>
    </submittedName>
</protein>